<keyword evidence="5 6" id="KW-0482">Metalloprotease</keyword>
<evidence type="ECO:0000256" key="6">
    <source>
        <dbReference type="RuleBase" id="RU003983"/>
    </source>
</evidence>
<protein>
    <submittedName>
        <fullName evidence="8">Peptidase M48</fullName>
    </submittedName>
</protein>
<keyword evidence="2" id="KW-0479">Metal-binding</keyword>
<dbReference type="InterPro" id="IPR051156">
    <property type="entry name" value="Mito/Outer_Membr_Metalloprot"/>
</dbReference>
<dbReference type="RefSeq" id="WP_099152268.1">
    <property type="nucleotide sequence ID" value="NZ_PDUD01000026.1"/>
</dbReference>
<sequence>MNPLLKTGWLALLFMVFTYSSCGTGQGINLFSPEQDIELGRQVKEQILSDPQQYPVLAERGNEKLYNYVRGITAKILNSGQVAYRNEFAWEVYIIKDDDVLNAFATPGGYIFVYTGLINFLDSEDQLAGVLGHEIAHSALRHSTQQMTKAYGLSALVSIVTGSSDPGMLEQIALSLISLKFSRGAETEADMYSVDYLCPTEYRADGAAGFFIKTQDQPTPPEFLSTHPNPANRVQKIQQRASQLDCRGQAD</sequence>
<dbReference type="OrthoDB" id="9810445at2"/>
<dbReference type="GO" id="GO:0016020">
    <property type="term" value="C:membrane"/>
    <property type="evidence" value="ECO:0007669"/>
    <property type="project" value="TreeGrafter"/>
</dbReference>
<comment type="caution">
    <text evidence="8">The sequence shown here is derived from an EMBL/GenBank/DDBJ whole genome shotgun (WGS) entry which is preliminary data.</text>
</comment>
<reference evidence="8 9" key="1">
    <citation type="submission" date="2017-10" db="EMBL/GenBank/DDBJ databases">
        <title>The draft genome sequence of Lewinella nigricans NBRC 102662.</title>
        <authorList>
            <person name="Wang K."/>
        </authorList>
    </citation>
    <scope>NUCLEOTIDE SEQUENCE [LARGE SCALE GENOMIC DNA]</scope>
    <source>
        <strain evidence="8 9">NBRC 102662</strain>
    </source>
</reference>
<evidence type="ECO:0000256" key="1">
    <source>
        <dbReference type="ARBA" id="ARBA00022670"/>
    </source>
</evidence>
<evidence type="ECO:0000256" key="5">
    <source>
        <dbReference type="ARBA" id="ARBA00023049"/>
    </source>
</evidence>
<comment type="similarity">
    <text evidence="6">Belongs to the peptidase M48 family.</text>
</comment>
<feature type="domain" description="Peptidase M48" evidence="7">
    <location>
        <begin position="69"/>
        <end position="240"/>
    </location>
</feature>
<dbReference type="PANTHER" id="PTHR22726:SF1">
    <property type="entry name" value="METALLOENDOPEPTIDASE OMA1, MITOCHONDRIAL"/>
    <property type="match status" value="1"/>
</dbReference>
<proteinExistence type="inferred from homology"/>
<comment type="cofactor">
    <cofactor evidence="6">
        <name>Zn(2+)</name>
        <dbReference type="ChEBI" id="CHEBI:29105"/>
    </cofactor>
    <text evidence="6">Binds 1 zinc ion per subunit.</text>
</comment>
<dbReference type="EMBL" id="PDUD01000026">
    <property type="protein sequence ID" value="PHN04242.1"/>
    <property type="molecule type" value="Genomic_DNA"/>
</dbReference>
<organism evidence="8 9">
    <name type="scientific">Flavilitoribacter nigricans (strain ATCC 23147 / DSM 23189 / NBRC 102662 / NCIMB 1420 / SS-2)</name>
    <name type="common">Lewinella nigricans</name>
    <dbReference type="NCBI Taxonomy" id="1122177"/>
    <lineage>
        <taxon>Bacteria</taxon>
        <taxon>Pseudomonadati</taxon>
        <taxon>Bacteroidota</taxon>
        <taxon>Saprospiria</taxon>
        <taxon>Saprospirales</taxon>
        <taxon>Lewinellaceae</taxon>
        <taxon>Flavilitoribacter</taxon>
    </lineage>
</organism>
<keyword evidence="9" id="KW-1185">Reference proteome</keyword>
<evidence type="ECO:0000256" key="2">
    <source>
        <dbReference type="ARBA" id="ARBA00022723"/>
    </source>
</evidence>
<gene>
    <name evidence="8" type="ORF">CRP01_22025</name>
</gene>
<evidence type="ECO:0000313" key="8">
    <source>
        <dbReference type="EMBL" id="PHN04242.1"/>
    </source>
</evidence>
<dbReference type="GO" id="GO:0046872">
    <property type="term" value="F:metal ion binding"/>
    <property type="evidence" value="ECO:0007669"/>
    <property type="project" value="UniProtKB-KW"/>
</dbReference>
<dbReference type="GO" id="GO:0004222">
    <property type="term" value="F:metalloendopeptidase activity"/>
    <property type="evidence" value="ECO:0007669"/>
    <property type="project" value="InterPro"/>
</dbReference>
<name>A0A2D0N6T2_FLAN2</name>
<dbReference type="CDD" id="cd07333">
    <property type="entry name" value="M48C_bepA_like"/>
    <property type="match status" value="1"/>
</dbReference>
<dbReference type="Pfam" id="PF01435">
    <property type="entry name" value="Peptidase_M48"/>
    <property type="match status" value="1"/>
</dbReference>
<dbReference type="GO" id="GO:0051603">
    <property type="term" value="P:proteolysis involved in protein catabolic process"/>
    <property type="evidence" value="ECO:0007669"/>
    <property type="project" value="TreeGrafter"/>
</dbReference>
<dbReference type="InterPro" id="IPR001915">
    <property type="entry name" value="Peptidase_M48"/>
</dbReference>
<keyword evidence="1 6" id="KW-0645">Protease</keyword>
<evidence type="ECO:0000256" key="3">
    <source>
        <dbReference type="ARBA" id="ARBA00022801"/>
    </source>
</evidence>
<dbReference type="Proteomes" id="UP000223913">
    <property type="component" value="Unassembled WGS sequence"/>
</dbReference>
<evidence type="ECO:0000313" key="9">
    <source>
        <dbReference type="Proteomes" id="UP000223913"/>
    </source>
</evidence>
<accession>A0A2D0N6T2</accession>
<evidence type="ECO:0000259" key="7">
    <source>
        <dbReference type="Pfam" id="PF01435"/>
    </source>
</evidence>
<keyword evidence="3 6" id="KW-0378">Hydrolase</keyword>
<evidence type="ECO:0000256" key="4">
    <source>
        <dbReference type="ARBA" id="ARBA00022833"/>
    </source>
</evidence>
<keyword evidence="4 6" id="KW-0862">Zinc</keyword>
<dbReference type="Gene3D" id="3.30.2010.10">
    <property type="entry name" value="Metalloproteases ('zincins'), catalytic domain"/>
    <property type="match status" value="1"/>
</dbReference>
<dbReference type="AlphaFoldDB" id="A0A2D0N6T2"/>
<dbReference type="PANTHER" id="PTHR22726">
    <property type="entry name" value="METALLOENDOPEPTIDASE OMA1"/>
    <property type="match status" value="1"/>
</dbReference>